<name>A0A6G4WRM9_9ACTN</name>
<keyword evidence="1" id="KW-1133">Transmembrane helix</keyword>
<proteinExistence type="predicted"/>
<dbReference type="GO" id="GO:0016787">
    <property type="term" value="F:hydrolase activity"/>
    <property type="evidence" value="ECO:0007669"/>
    <property type="project" value="InterPro"/>
</dbReference>
<evidence type="ECO:0000256" key="1">
    <source>
        <dbReference type="SAM" id="Phobius"/>
    </source>
</evidence>
<dbReference type="SUPFAM" id="SSF56300">
    <property type="entry name" value="Metallo-dependent phosphatases"/>
    <property type="match status" value="1"/>
</dbReference>
<evidence type="ECO:0000313" key="3">
    <source>
        <dbReference type="EMBL" id="NGO67290.1"/>
    </source>
</evidence>
<accession>A0A6G4WRM9</accession>
<dbReference type="PANTHER" id="PTHR43143:SF1">
    <property type="entry name" value="SERINE_THREONINE-PROTEIN PHOSPHATASE CPPED1"/>
    <property type="match status" value="1"/>
</dbReference>
<protein>
    <submittedName>
        <fullName evidence="3">Alkaline phosphatase</fullName>
    </submittedName>
</protein>
<dbReference type="Pfam" id="PF00149">
    <property type="entry name" value="Metallophos"/>
    <property type="match status" value="1"/>
</dbReference>
<keyword evidence="4" id="KW-1185">Reference proteome</keyword>
<reference evidence="3 4" key="1">
    <citation type="submission" date="2020-02" db="EMBL/GenBank/DDBJ databases">
        <title>Whole-genome analyses of novel actinobacteria.</title>
        <authorList>
            <person name="Sahin N."/>
            <person name="Tatar D."/>
        </authorList>
    </citation>
    <scope>NUCLEOTIDE SEQUENCE [LARGE SCALE GENOMIC DNA]</scope>
    <source>
        <strain evidence="3 4">SB3404</strain>
    </source>
</reference>
<feature type="transmembrane region" description="Helical" evidence="1">
    <location>
        <begin position="12"/>
        <end position="31"/>
    </location>
</feature>
<dbReference type="InterPro" id="IPR004843">
    <property type="entry name" value="Calcineurin-like_PHP"/>
</dbReference>
<organism evidence="3 4">
    <name type="scientific">Streptomyces boncukensis</name>
    <dbReference type="NCBI Taxonomy" id="2711219"/>
    <lineage>
        <taxon>Bacteria</taxon>
        <taxon>Bacillati</taxon>
        <taxon>Actinomycetota</taxon>
        <taxon>Actinomycetes</taxon>
        <taxon>Kitasatosporales</taxon>
        <taxon>Streptomycetaceae</taxon>
        <taxon>Streptomyces</taxon>
    </lineage>
</organism>
<dbReference type="RefSeq" id="WP_165296949.1">
    <property type="nucleotide sequence ID" value="NZ_JAAKZZ010000014.1"/>
</dbReference>
<dbReference type="PANTHER" id="PTHR43143">
    <property type="entry name" value="METALLOPHOSPHOESTERASE, CALCINEURIN SUPERFAMILY"/>
    <property type="match status" value="1"/>
</dbReference>
<dbReference type="AlphaFoldDB" id="A0A6G4WRM9"/>
<keyword evidence="1" id="KW-0472">Membrane</keyword>
<dbReference type="EMBL" id="JAAKZZ010000014">
    <property type="protein sequence ID" value="NGO67290.1"/>
    <property type="molecule type" value="Genomic_DNA"/>
</dbReference>
<dbReference type="Proteomes" id="UP000477722">
    <property type="component" value="Unassembled WGS sequence"/>
</dbReference>
<evidence type="ECO:0000313" key="4">
    <source>
        <dbReference type="Proteomes" id="UP000477722"/>
    </source>
</evidence>
<dbReference type="InterPro" id="IPR029052">
    <property type="entry name" value="Metallo-depent_PP-like"/>
</dbReference>
<dbReference type="InterPro" id="IPR051918">
    <property type="entry name" value="STPP_CPPED1"/>
</dbReference>
<dbReference type="InterPro" id="IPR006311">
    <property type="entry name" value="TAT_signal"/>
</dbReference>
<sequence length="315" mass="34568">MSAIPTWSNRRYVLPVAGAGAAALVAALLVWPPAGRADAGRSSGGDRGAGAFTVVAAGDIAEQCTESDSGCEHPRTAALTEKIDPSLVLTMGDNQYDDARTEDFERYYARTWGRFKDRTRPTAGNHETYDPDGALTGYRNYFGDIAYPRGKPYYSFDKGDWHFVALDSNDVGDEQLDWLRDDLAATGKQCVAAYFHHPLFSSGGHGNDPVGKPFWDLLYENGAELVLNGHDHHYERFAPQTPDAEADDDRGIVQIVGGVGGAHPYDIEDEQPNSEKRISGSFGVLELSFEDRGFSWEFVNADGETEDSSPEYRCH</sequence>
<dbReference type="PROSITE" id="PS51318">
    <property type="entry name" value="TAT"/>
    <property type="match status" value="1"/>
</dbReference>
<comment type="caution">
    <text evidence="3">The sequence shown here is derived from an EMBL/GenBank/DDBJ whole genome shotgun (WGS) entry which is preliminary data.</text>
</comment>
<keyword evidence="1" id="KW-0812">Transmembrane</keyword>
<gene>
    <name evidence="3" type="ORF">G5C65_02755</name>
</gene>
<feature type="domain" description="Calcineurin-like phosphoesterase" evidence="2">
    <location>
        <begin position="55"/>
        <end position="234"/>
    </location>
</feature>
<evidence type="ECO:0000259" key="2">
    <source>
        <dbReference type="Pfam" id="PF00149"/>
    </source>
</evidence>
<dbReference type="Gene3D" id="3.60.21.10">
    <property type="match status" value="1"/>
</dbReference>